<evidence type="ECO:0000313" key="2">
    <source>
        <dbReference type="EMBL" id="EWS75318.1"/>
    </source>
</evidence>
<organism evidence="2 3">
    <name type="scientific">Tetrahymena thermophila (strain SB210)</name>
    <dbReference type="NCBI Taxonomy" id="312017"/>
    <lineage>
        <taxon>Eukaryota</taxon>
        <taxon>Sar</taxon>
        <taxon>Alveolata</taxon>
        <taxon>Ciliophora</taxon>
        <taxon>Intramacronucleata</taxon>
        <taxon>Oligohymenophorea</taxon>
        <taxon>Hymenostomatida</taxon>
        <taxon>Tetrahymenina</taxon>
        <taxon>Tetrahymenidae</taxon>
        <taxon>Tetrahymena</taxon>
    </lineage>
</organism>
<keyword evidence="1 2" id="KW-0812">Transmembrane</keyword>
<protein>
    <submittedName>
        <fullName evidence="2">Transmembrane protein, putative</fullName>
    </submittedName>
</protein>
<keyword evidence="1" id="KW-0472">Membrane</keyword>
<proteinExistence type="predicted"/>
<dbReference type="InParanoid" id="W7XEY2"/>
<sequence length="168" mass="19229">MVNYAKTVTANTNQMKKESVFLIAQYKIVQIVLQMIRINVNNAYQIMIQAQLQFVLANVKFKIAKLVSQVILQSVQYATLITKQTQVNNVSQFVMQKIVKNVNLKTLIIVKIVSIIIFLIKIIKIVSAKHKIVKIVNLMMVNYAKTVIANTNQMEKENVFLTAQYKIV</sequence>
<keyword evidence="3" id="KW-1185">Reference proteome</keyword>
<name>W7XEY2_TETTS</name>
<dbReference type="RefSeq" id="XP_012652150.1">
    <property type="nucleotide sequence ID" value="XM_012796696.1"/>
</dbReference>
<reference evidence="3" key="1">
    <citation type="journal article" date="2006" name="PLoS Biol.">
        <title>Macronuclear genome sequence of the ciliate Tetrahymena thermophila, a model eukaryote.</title>
        <authorList>
            <person name="Eisen J.A."/>
            <person name="Coyne R.S."/>
            <person name="Wu M."/>
            <person name="Wu D."/>
            <person name="Thiagarajan M."/>
            <person name="Wortman J.R."/>
            <person name="Badger J.H."/>
            <person name="Ren Q."/>
            <person name="Amedeo P."/>
            <person name="Jones K.M."/>
            <person name="Tallon L.J."/>
            <person name="Delcher A.L."/>
            <person name="Salzberg S.L."/>
            <person name="Silva J.C."/>
            <person name="Haas B.J."/>
            <person name="Majoros W.H."/>
            <person name="Farzad M."/>
            <person name="Carlton J.M."/>
            <person name="Smith R.K. Jr."/>
            <person name="Garg J."/>
            <person name="Pearlman R.E."/>
            <person name="Karrer K.M."/>
            <person name="Sun L."/>
            <person name="Manning G."/>
            <person name="Elde N.C."/>
            <person name="Turkewitz A.P."/>
            <person name="Asai D.J."/>
            <person name="Wilkes D.E."/>
            <person name="Wang Y."/>
            <person name="Cai H."/>
            <person name="Collins K."/>
            <person name="Stewart B.A."/>
            <person name="Lee S.R."/>
            <person name="Wilamowska K."/>
            <person name="Weinberg Z."/>
            <person name="Ruzzo W.L."/>
            <person name="Wloga D."/>
            <person name="Gaertig J."/>
            <person name="Frankel J."/>
            <person name="Tsao C.-C."/>
            <person name="Gorovsky M.A."/>
            <person name="Keeling P.J."/>
            <person name="Waller R.F."/>
            <person name="Patron N.J."/>
            <person name="Cherry J.M."/>
            <person name="Stover N.A."/>
            <person name="Krieger C.J."/>
            <person name="del Toro C."/>
            <person name="Ryder H.F."/>
            <person name="Williamson S.C."/>
            <person name="Barbeau R.A."/>
            <person name="Hamilton E.P."/>
            <person name="Orias E."/>
        </authorList>
    </citation>
    <scope>NUCLEOTIDE SEQUENCE [LARGE SCALE GENOMIC DNA]</scope>
    <source>
        <strain evidence="3">SB210</strain>
    </source>
</reference>
<dbReference type="AlphaFoldDB" id="W7XEY2"/>
<dbReference type="GeneID" id="24441033"/>
<accession>W7XEY2</accession>
<gene>
    <name evidence="2" type="ORF">TTHERM_000895869</name>
</gene>
<feature type="transmembrane region" description="Helical" evidence="1">
    <location>
        <begin position="104"/>
        <end position="123"/>
    </location>
</feature>
<keyword evidence="1" id="KW-1133">Transmembrane helix</keyword>
<dbReference type="Proteomes" id="UP000009168">
    <property type="component" value="Unassembled WGS sequence"/>
</dbReference>
<evidence type="ECO:0000256" key="1">
    <source>
        <dbReference type="SAM" id="Phobius"/>
    </source>
</evidence>
<dbReference type="EMBL" id="GG662758">
    <property type="protein sequence ID" value="EWS75318.1"/>
    <property type="molecule type" value="Genomic_DNA"/>
</dbReference>
<evidence type="ECO:0000313" key="3">
    <source>
        <dbReference type="Proteomes" id="UP000009168"/>
    </source>
</evidence>
<dbReference type="KEGG" id="tet:TTHERM_000895869"/>